<dbReference type="Proteomes" id="UP000887458">
    <property type="component" value="Unassembled WGS sequence"/>
</dbReference>
<organism evidence="1 2">
    <name type="scientific">Dermatophagoides pteronyssinus</name>
    <name type="common">European house dust mite</name>
    <dbReference type="NCBI Taxonomy" id="6956"/>
    <lineage>
        <taxon>Eukaryota</taxon>
        <taxon>Metazoa</taxon>
        <taxon>Ecdysozoa</taxon>
        <taxon>Arthropoda</taxon>
        <taxon>Chelicerata</taxon>
        <taxon>Arachnida</taxon>
        <taxon>Acari</taxon>
        <taxon>Acariformes</taxon>
        <taxon>Sarcoptiformes</taxon>
        <taxon>Astigmata</taxon>
        <taxon>Psoroptidia</taxon>
        <taxon>Analgoidea</taxon>
        <taxon>Pyroglyphidae</taxon>
        <taxon>Dermatophagoidinae</taxon>
        <taxon>Dermatophagoides</taxon>
    </lineage>
</organism>
<sequence>MSWKNLIPVKYNSNFRKNCNPDSAESIPPVARIVNSGTARATAETARNAIGLVALPDIPP</sequence>
<accession>A0ABQ8IZB6</accession>
<evidence type="ECO:0000313" key="1">
    <source>
        <dbReference type="EMBL" id="KAH9415624.1"/>
    </source>
</evidence>
<proteinExistence type="predicted"/>
<evidence type="ECO:0000313" key="2">
    <source>
        <dbReference type="Proteomes" id="UP000887458"/>
    </source>
</evidence>
<reference evidence="1 2" key="1">
    <citation type="journal article" date="2018" name="J. Allergy Clin. Immunol.">
        <title>High-quality assembly of Dermatophagoides pteronyssinus genome and transcriptome reveals a wide range of novel allergens.</title>
        <authorList>
            <person name="Liu X.Y."/>
            <person name="Yang K.Y."/>
            <person name="Wang M.Q."/>
            <person name="Kwok J.S."/>
            <person name="Zeng X."/>
            <person name="Yang Z."/>
            <person name="Xiao X.J."/>
            <person name="Lau C.P."/>
            <person name="Li Y."/>
            <person name="Huang Z.M."/>
            <person name="Ba J.G."/>
            <person name="Yim A.K."/>
            <person name="Ouyang C.Y."/>
            <person name="Ngai S.M."/>
            <person name="Chan T.F."/>
            <person name="Leung E.L."/>
            <person name="Liu L."/>
            <person name="Liu Z.G."/>
            <person name="Tsui S.K."/>
        </authorList>
    </citation>
    <scope>NUCLEOTIDE SEQUENCE [LARGE SCALE GENOMIC DNA]</scope>
    <source>
        <strain evidence="1">Derp</strain>
    </source>
</reference>
<dbReference type="EMBL" id="NJHN03000095">
    <property type="protein sequence ID" value="KAH9415624.1"/>
    <property type="molecule type" value="Genomic_DNA"/>
</dbReference>
<name>A0ABQ8IZB6_DERPT</name>
<gene>
    <name evidence="1" type="ORF">DERP_000111</name>
</gene>
<protein>
    <submittedName>
        <fullName evidence="1">Uncharacterized protein</fullName>
    </submittedName>
</protein>
<reference evidence="1 2" key="2">
    <citation type="journal article" date="2022" name="Mol. Biol. Evol.">
        <title>Comparative Genomics Reveals Insights into the Divergent Evolution of Astigmatic Mites and Household Pest Adaptations.</title>
        <authorList>
            <person name="Xiong Q."/>
            <person name="Wan A.T."/>
            <person name="Liu X."/>
            <person name="Fung C.S."/>
            <person name="Xiao X."/>
            <person name="Malainual N."/>
            <person name="Hou J."/>
            <person name="Wang L."/>
            <person name="Wang M."/>
            <person name="Yang K.Y."/>
            <person name="Cui Y."/>
            <person name="Leung E.L."/>
            <person name="Nong W."/>
            <person name="Shin S.K."/>
            <person name="Au S.W."/>
            <person name="Jeong K.Y."/>
            <person name="Chew F.T."/>
            <person name="Hui J.H."/>
            <person name="Leung T.F."/>
            <person name="Tungtrongchitr A."/>
            <person name="Zhong N."/>
            <person name="Liu Z."/>
            <person name="Tsui S.K."/>
        </authorList>
    </citation>
    <scope>NUCLEOTIDE SEQUENCE [LARGE SCALE GENOMIC DNA]</scope>
    <source>
        <strain evidence="1">Derp</strain>
    </source>
</reference>
<comment type="caution">
    <text evidence="1">The sequence shown here is derived from an EMBL/GenBank/DDBJ whole genome shotgun (WGS) entry which is preliminary data.</text>
</comment>
<keyword evidence="2" id="KW-1185">Reference proteome</keyword>